<keyword evidence="2" id="KW-1185">Reference proteome</keyword>
<gene>
    <name evidence="1" type="ORF">LshimejAT787_2000760</name>
</gene>
<comment type="caution">
    <text evidence="1">The sequence shown here is derived from an EMBL/GenBank/DDBJ whole genome shotgun (WGS) entry which is preliminary data.</text>
</comment>
<dbReference type="EMBL" id="BRPK01000020">
    <property type="protein sequence ID" value="GLB45171.1"/>
    <property type="molecule type" value="Genomic_DNA"/>
</dbReference>
<evidence type="ECO:0000313" key="2">
    <source>
        <dbReference type="Proteomes" id="UP001063166"/>
    </source>
</evidence>
<name>A0A9P3Q0R4_LYOSH</name>
<evidence type="ECO:0000313" key="1">
    <source>
        <dbReference type="EMBL" id="GLB45171.1"/>
    </source>
</evidence>
<accession>A0A9P3Q0R4</accession>
<dbReference type="InterPro" id="IPR011008">
    <property type="entry name" value="Dimeric_a/b-barrel"/>
</dbReference>
<dbReference type="Proteomes" id="UP001063166">
    <property type="component" value="Unassembled WGS sequence"/>
</dbReference>
<dbReference type="SUPFAM" id="SSF54909">
    <property type="entry name" value="Dimeric alpha+beta barrel"/>
    <property type="match status" value="2"/>
</dbReference>
<protein>
    <submittedName>
        <fullName evidence="1">Uncharacterized protein</fullName>
    </submittedName>
</protein>
<proteinExistence type="predicted"/>
<organism evidence="1 2">
    <name type="scientific">Lyophyllum shimeji</name>
    <name type="common">Hon-shimeji</name>
    <name type="synonym">Tricholoma shimeji</name>
    <dbReference type="NCBI Taxonomy" id="47721"/>
    <lineage>
        <taxon>Eukaryota</taxon>
        <taxon>Fungi</taxon>
        <taxon>Dikarya</taxon>
        <taxon>Basidiomycota</taxon>
        <taxon>Agaricomycotina</taxon>
        <taxon>Agaricomycetes</taxon>
        <taxon>Agaricomycetidae</taxon>
        <taxon>Agaricales</taxon>
        <taxon>Tricholomatineae</taxon>
        <taxon>Lyophyllaceae</taxon>
        <taxon>Lyophyllum</taxon>
    </lineage>
</organism>
<dbReference type="OrthoDB" id="2851338at2759"/>
<dbReference type="AlphaFoldDB" id="A0A9P3Q0R4"/>
<sequence length="242" mass="27165">MSAPEAEDSGLLFVYGECGPNVTEDEFNNWYDNEHAPLRLTVPGISSAARYKTTDGKAPSWLALYDAMNPGVLQGEPYKALSAQASGREKSIVSRLATLNRRIYDRFTTVKSPNFSAASLPAKFVLVVGIEPAPEKEEEVNRWYDEEHLDLMSKVPGFIRARRYKLVSHLELAGQANASPTQVLPFPYLTLYDWETDPYTADIAFQAAISTPWSAKVLGELPSSEFRLFALHEGFSKYRREY</sequence>
<reference evidence="1" key="1">
    <citation type="submission" date="2022-07" db="EMBL/GenBank/DDBJ databases">
        <title>The genome of Lyophyllum shimeji provides insight into the initial evolution of ectomycorrhizal fungal genome.</title>
        <authorList>
            <person name="Kobayashi Y."/>
            <person name="Shibata T."/>
            <person name="Hirakawa H."/>
            <person name="Shigenobu S."/>
            <person name="Nishiyama T."/>
            <person name="Yamada A."/>
            <person name="Hasebe M."/>
            <person name="Kawaguchi M."/>
        </authorList>
    </citation>
    <scope>NUCLEOTIDE SEQUENCE</scope>
    <source>
        <strain evidence="1">AT787</strain>
    </source>
</reference>
<dbReference type="Gene3D" id="3.30.70.100">
    <property type="match status" value="1"/>
</dbReference>